<sequence length="130" mass="14784">MEKGFHHFRLKESLPESTVLQLRKNDGLHCWTARLKDGHASELSRVIPHTAFQIMVSNDKTSWQQAATHRIADFTVLMEKGLQALLAIHQARGEIRPAARALWDELEVECALLNDMTADHDPAPPDRRRA</sequence>
<name>A0A420ENM7_9SPHN</name>
<dbReference type="AlphaFoldDB" id="A0A420ENM7"/>
<accession>A0A420ENM7</accession>
<evidence type="ECO:0000313" key="1">
    <source>
        <dbReference type="EMBL" id="RKF22335.1"/>
    </source>
</evidence>
<dbReference type="OrthoDB" id="7506955at2"/>
<proteinExistence type="predicted"/>
<dbReference type="RefSeq" id="WP_120323534.1">
    <property type="nucleotide sequence ID" value="NZ_RAPF01000002.1"/>
</dbReference>
<gene>
    <name evidence="1" type="ORF">D6851_03595</name>
</gene>
<reference evidence="1 2" key="1">
    <citation type="submission" date="2018-09" db="EMBL/GenBank/DDBJ databases">
        <title>Altererythrobacter spongiae sp. nov., isolated from a marine sponge.</title>
        <authorList>
            <person name="Zhuang L."/>
            <person name="Luo L."/>
        </authorList>
    </citation>
    <scope>NUCLEOTIDE SEQUENCE [LARGE SCALE GENOMIC DNA]</scope>
    <source>
        <strain evidence="1 2">HN-Y73</strain>
    </source>
</reference>
<comment type="caution">
    <text evidence="1">The sequence shown here is derived from an EMBL/GenBank/DDBJ whole genome shotgun (WGS) entry which is preliminary data.</text>
</comment>
<protein>
    <submittedName>
        <fullName evidence="1">Uncharacterized protein</fullName>
    </submittedName>
</protein>
<dbReference type="Proteomes" id="UP000284395">
    <property type="component" value="Unassembled WGS sequence"/>
</dbReference>
<keyword evidence="2" id="KW-1185">Reference proteome</keyword>
<organism evidence="1 2">
    <name type="scientific">Altericroceibacterium spongiae</name>
    <dbReference type="NCBI Taxonomy" id="2320269"/>
    <lineage>
        <taxon>Bacteria</taxon>
        <taxon>Pseudomonadati</taxon>
        <taxon>Pseudomonadota</taxon>
        <taxon>Alphaproteobacteria</taxon>
        <taxon>Sphingomonadales</taxon>
        <taxon>Erythrobacteraceae</taxon>
        <taxon>Altericroceibacterium</taxon>
    </lineage>
</organism>
<dbReference type="EMBL" id="RAPF01000002">
    <property type="protein sequence ID" value="RKF22335.1"/>
    <property type="molecule type" value="Genomic_DNA"/>
</dbReference>
<evidence type="ECO:0000313" key="2">
    <source>
        <dbReference type="Proteomes" id="UP000284395"/>
    </source>
</evidence>